<evidence type="ECO:0000259" key="5">
    <source>
        <dbReference type="PROSITE" id="PS50089"/>
    </source>
</evidence>
<evidence type="ECO:0000256" key="3">
    <source>
        <dbReference type="ARBA" id="ARBA00022833"/>
    </source>
</evidence>
<dbReference type="PANTHER" id="PTHR25462">
    <property type="entry name" value="BONUS, ISOFORM C-RELATED"/>
    <property type="match status" value="1"/>
</dbReference>
<evidence type="ECO:0000256" key="4">
    <source>
        <dbReference type="PROSITE-ProRule" id="PRU00024"/>
    </source>
</evidence>
<dbReference type="InterPro" id="IPR013083">
    <property type="entry name" value="Znf_RING/FYVE/PHD"/>
</dbReference>
<reference evidence="7" key="1">
    <citation type="journal article" date="2023" name="Mol. Biol. Evol.">
        <title>Third-Generation Sequencing Reveals the Adaptive Role of the Epigenome in Three Deep-Sea Polychaetes.</title>
        <authorList>
            <person name="Perez M."/>
            <person name="Aroh O."/>
            <person name="Sun Y."/>
            <person name="Lan Y."/>
            <person name="Juniper S.K."/>
            <person name="Young C.R."/>
            <person name="Angers B."/>
            <person name="Qian P.Y."/>
        </authorList>
    </citation>
    <scope>NUCLEOTIDE SEQUENCE</scope>
    <source>
        <strain evidence="7">P08H-3</strain>
    </source>
</reference>
<protein>
    <submittedName>
        <fullName evidence="7">Uncharacterized protein</fullName>
    </submittedName>
</protein>
<keyword evidence="8" id="KW-1185">Reference proteome</keyword>
<dbReference type="InterPro" id="IPR001841">
    <property type="entry name" value="Znf_RING"/>
</dbReference>
<keyword evidence="1" id="KW-0479">Metal-binding</keyword>
<dbReference type="SUPFAM" id="SSF57845">
    <property type="entry name" value="B-box zinc-binding domain"/>
    <property type="match status" value="1"/>
</dbReference>
<evidence type="ECO:0000256" key="1">
    <source>
        <dbReference type="ARBA" id="ARBA00022723"/>
    </source>
</evidence>
<gene>
    <name evidence="7" type="ORF">LSH36_442g03018</name>
</gene>
<comment type="caution">
    <text evidence="7">The sequence shown here is derived from an EMBL/GenBank/DDBJ whole genome shotgun (WGS) entry which is preliminary data.</text>
</comment>
<evidence type="ECO:0000259" key="6">
    <source>
        <dbReference type="PROSITE" id="PS50119"/>
    </source>
</evidence>
<dbReference type="GO" id="GO:0061630">
    <property type="term" value="F:ubiquitin protein ligase activity"/>
    <property type="evidence" value="ECO:0007669"/>
    <property type="project" value="TreeGrafter"/>
</dbReference>
<proteinExistence type="predicted"/>
<organism evidence="7 8">
    <name type="scientific">Paralvinella palmiformis</name>
    <dbReference type="NCBI Taxonomy" id="53620"/>
    <lineage>
        <taxon>Eukaryota</taxon>
        <taxon>Metazoa</taxon>
        <taxon>Spiralia</taxon>
        <taxon>Lophotrochozoa</taxon>
        <taxon>Annelida</taxon>
        <taxon>Polychaeta</taxon>
        <taxon>Sedentaria</taxon>
        <taxon>Canalipalpata</taxon>
        <taxon>Terebellida</taxon>
        <taxon>Terebelliformia</taxon>
        <taxon>Alvinellidae</taxon>
        <taxon>Paralvinella</taxon>
    </lineage>
</organism>
<evidence type="ECO:0000313" key="8">
    <source>
        <dbReference type="Proteomes" id="UP001208570"/>
    </source>
</evidence>
<name>A0AAD9JBH7_9ANNE</name>
<dbReference type="Gene3D" id="4.10.830.40">
    <property type="match status" value="1"/>
</dbReference>
<feature type="domain" description="RING-type" evidence="5">
    <location>
        <begin position="40"/>
        <end position="91"/>
    </location>
</feature>
<dbReference type="PANTHER" id="PTHR25462:SF306">
    <property type="entry name" value="TRIPARTITE MOTIF CONTAINING 9"/>
    <property type="match status" value="1"/>
</dbReference>
<dbReference type="SUPFAM" id="SSF57850">
    <property type="entry name" value="RING/U-box"/>
    <property type="match status" value="1"/>
</dbReference>
<dbReference type="GO" id="GO:0008270">
    <property type="term" value="F:zinc ion binding"/>
    <property type="evidence" value="ECO:0007669"/>
    <property type="project" value="UniProtKB-KW"/>
</dbReference>
<dbReference type="PROSITE" id="PS00518">
    <property type="entry name" value="ZF_RING_1"/>
    <property type="match status" value="1"/>
</dbReference>
<keyword evidence="3" id="KW-0862">Zinc</keyword>
<dbReference type="PROSITE" id="PS50089">
    <property type="entry name" value="ZF_RING_2"/>
    <property type="match status" value="1"/>
</dbReference>
<dbReference type="SMART" id="SM00184">
    <property type="entry name" value="RING"/>
    <property type="match status" value="1"/>
</dbReference>
<feature type="domain" description="B box-type" evidence="6">
    <location>
        <begin position="212"/>
        <end position="261"/>
    </location>
</feature>
<dbReference type="InterPro" id="IPR000315">
    <property type="entry name" value="Znf_B-box"/>
</dbReference>
<evidence type="ECO:0000256" key="2">
    <source>
        <dbReference type="ARBA" id="ARBA00022771"/>
    </source>
</evidence>
<evidence type="ECO:0000313" key="7">
    <source>
        <dbReference type="EMBL" id="KAK2149683.1"/>
    </source>
</evidence>
<dbReference type="InterPro" id="IPR017907">
    <property type="entry name" value="Znf_RING_CS"/>
</dbReference>
<dbReference type="InterPro" id="IPR027370">
    <property type="entry name" value="Znf-RING_euk"/>
</dbReference>
<keyword evidence="2 4" id="KW-0863">Zinc-finger</keyword>
<dbReference type="InterPro" id="IPR047153">
    <property type="entry name" value="TRIM45/56/19-like"/>
</dbReference>
<accession>A0AAD9JBH7</accession>
<dbReference type="Proteomes" id="UP001208570">
    <property type="component" value="Unassembled WGS sequence"/>
</dbReference>
<sequence length="570" mass="63825">MTDGGRMVRTFDTSGYCRQMSRFFSGVEFNYEVMEEELTCPVCLELYADPLILLCSHSVCKKCLQDIFDSKVKKDDEYSSSEYDLECPSCRREVTLTRDRISELPKNLALENVVIRYTEERSKSIRKSLSLESPISDLLFSPIIDLDQIPEFPSESSTSCELCDGKNPNVAVWYCNQCTVGYCHSCLAKYHPNKGPLSRHKVTQFSDFTQQQMALYCEEHEQEKVNMFCNNCLVFVCHLCTLHNQSVARVEQHYCHLVADLSAALMAEKCRVLKELSSVHSGEASKIKNCLHDNEKCGEALLAVSRDCTKLLEEKAVHDILKKASDIEPLKTKLKDYKSEADHLSQSFDATVQNKITRCHLQSGTLNFQEGASNILQLFLDADTEYTTIVPLVKMPTSPGRTELSPRSPVQNKCLITWGFSSTSFTGAELEANSTWTVTVERNTGGNLNTGCLFGVGICSEPLNIKDMVGSTKGTFGVMCNNGMLYFTADGKQEGLLPLECLPISVTLSVNVEHERYTVLAYKLEAASPKDNQSLPLEGKKVLNDDGLKQVVFPVFTVSQRVKLLFPTYV</sequence>
<dbReference type="PROSITE" id="PS50119">
    <property type="entry name" value="ZF_BBOX"/>
    <property type="match status" value="1"/>
</dbReference>
<dbReference type="AlphaFoldDB" id="A0AAD9JBH7"/>
<dbReference type="Gene3D" id="3.30.40.10">
    <property type="entry name" value="Zinc/RING finger domain, C3HC4 (zinc finger)"/>
    <property type="match status" value="1"/>
</dbReference>
<dbReference type="EMBL" id="JAODUP010000442">
    <property type="protein sequence ID" value="KAK2149683.1"/>
    <property type="molecule type" value="Genomic_DNA"/>
</dbReference>
<dbReference type="Gene3D" id="4.10.240.20">
    <property type="match status" value="1"/>
</dbReference>
<dbReference type="Pfam" id="PF13445">
    <property type="entry name" value="zf-RING_UBOX"/>
    <property type="match status" value="1"/>
</dbReference>